<dbReference type="Gene3D" id="1.20.1640.10">
    <property type="entry name" value="Multidrug efflux transporter AcrB transmembrane domain"/>
    <property type="match status" value="2"/>
</dbReference>
<dbReference type="EMBL" id="SWJE01000010">
    <property type="protein sequence ID" value="TKC86911.1"/>
    <property type="molecule type" value="Genomic_DNA"/>
</dbReference>
<evidence type="ECO:0000256" key="2">
    <source>
        <dbReference type="ARBA" id="ARBA00022475"/>
    </source>
</evidence>
<comment type="caution">
    <text evidence="8">The sequence shown here is derived from an EMBL/GenBank/DDBJ whole genome shotgun (WGS) entry which is preliminary data.</text>
</comment>
<proteinExistence type="predicted"/>
<dbReference type="PANTHER" id="PTHR33406">
    <property type="entry name" value="MEMBRANE PROTEIN MJ1562-RELATED"/>
    <property type="match status" value="1"/>
</dbReference>
<feature type="transmembrane region" description="Helical" evidence="6">
    <location>
        <begin position="738"/>
        <end position="758"/>
    </location>
</feature>
<dbReference type="RefSeq" id="WP_136896804.1">
    <property type="nucleotide sequence ID" value="NZ_SWJE01000010.1"/>
</dbReference>
<dbReference type="InterPro" id="IPR050545">
    <property type="entry name" value="Mycobact_MmpL"/>
</dbReference>
<feature type="transmembrane region" description="Helical" evidence="6">
    <location>
        <begin position="803"/>
        <end position="822"/>
    </location>
</feature>
<evidence type="ECO:0000256" key="5">
    <source>
        <dbReference type="ARBA" id="ARBA00023136"/>
    </source>
</evidence>
<reference evidence="8 9" key="1">
    <citation type="submission" date="2019-04" db="EMBL/GenBank/DDBJ databases">
        <title>Trinickia sp. 7GSK02, isolated from subtropical forest soil.</title>
        <authorList>
            <person name="Gao Z.-H."/>
            <person name="Qiu L.-H."/>
        </authorList>
    </citation>
    <scope>NUCLEOTIDE SEQUENCE [LARGE SCALE GENOMIC DNA]</scope>
    <source>
        <strain evidence="8 9">7GSK02</strain>
    </source>
</reference>
<protein>
    <recommendedName>
        <fullName evidence="7">Membrane transport protein MMPL domain-containing protein</fullName>
    </recommendedName>
</protein>
<keyword evidence="4 6" id="KW-1133">Transmembrane helix</keyword>
<evidence type="ECO:0000256" key="4">
    <source>
        <dbReference type="ARBA" id="ARBA00022989"/>
    </source>
</evidence>
<accession>A0A4U1I188</accession>
<keyword evidence="2" id="KW-1003">Cell membrane</keyword>
<feature type="transmembrane region" description="Helical" evidence="6">
    <location>
        <begin position="387"/>
        <end position="406"/>
    </location>
</feature>
<gene>
    <name evidence="8" type="ORF">FAZ69_20005</name>
</gene>
<dbReference type="PANTHER" id="PTHR33406:SF13">
    <property type="entry name" value="MEMBRANE PROTEIN YDFJ"/>
    <property type="match status" value="1"/>
</dbReference>
<keyword evidence="9" id="KW-1185">Reference proteome</keyword>
<feature type="transmembrane region" description="Helical" evidence="6">
    <location>
        <begin position="770"/>
        <end position="791"/>
    </location>
</feature>
<feature type="transmembrane region" description="Helical" evidence="6">
    <location>
        <begin position="360"/>
        <end position="381"/>
    </location>
</feature>
<keyword evidence="5 6" id="KW-0472">Membrane</keyword>
<feature type="transmembrane region" description="Helical" evidence="6">
    <location>
        <begin position="265"/>
        <end position="281"/>
    </location>
</feature>
<feature type="transmembrane region" description="Helical" evidence="6">
    <location>
        <begin position="288"/>
        <end position="310"/>
    </location>
</feature>
<evidence type="ECO:0000313" key="9">
    <source>
        <dbReference type="Proteomes" id="UP000305539"/>
    </source>
</evidence>
<name>A0A4U1I188_9BURK</name>
<evidence type="ECO:0000256" key="3">
    <source>
        <dbReference type="ARBA" id="ARBA00022692"/>
    </source>
</evidence>
<evidence type="ECO:0000313" key="8">
    <source>
        <dbReference type="EMBL" id="TKC86911.1"/>
    </source>
</evidence>
<organism evidence="8 9">
    <name type="scientific">Trinickia terrae</name>
    <dbReference type="NCBI Taxonomy" id="2571161"/>
    <lineage>
        <taxon>Bacteria</taxon>
        <taxon>Pseudomonadati</taxon>
        <taxon>Pseudomonadota</taxon>
        <taxon>Betaproteobacteria</taxon>
        <taxon>Burkholderiales</taxon>
        <taxon>Burkholderiaceae</taxon>
        <taxon>Trinickia</taxon>
    </lineage>
</organism>
<dbReference type="Pfam" id="PF03176">
    <property type="entry name" value="MMPL"/>
    <property type="match status" value="1"/>
</dbReference>
<dbReference type="OrthoDB" id="9780358at2"/>
<feature type="transmembrane region" description="Helical" evidence="6">
    <location>
        <begin position="687"/>
        <end position="705"/>
    </location>
</feature>
<feature type="transmembrane region" description="Helical" evidence="6">
    <location>
        <begin position="712"/>
        <end position="732"/>
    </location>
</feature>
<keyword evidence="3 6" id="KW-0812">Transmembrane</keyword>
<dbReference type="Proteomes" id="UP000305539">
    <property type="component" value="Unassembled WGS sequence"/>
</dbReference>
<dbReference type="SUPFAM" id="SSF82866">
    <property type="entry name" value="Multidrug efflux transporter AcrB transmembrane domain"/>
    <property type="match status" value="2"/>
</dbReference>
<dbReference type="AlphaFoldDB" id="A0A4U1I188"/>
<feature type="domain" description="Membrane transport protein MMPL" evidence="7">
    <location>
        <begin position="191"/>
        <end position="416"/>
    </location>
</feature>
<sequence length="838" mass="87254">MQEPALPRRSARPCLRTALRQRAVQIWLLLLLACAFVIHRASFTADLSAFLPHAPSAEQRVLVDQLRDGAVSRLMLAAIDGGDAAGRAALSKRVAATLRADPQFASVNNGEPVNDARDQQFIFAHRYVLSPSVTPQRFTADGLHQAFGDSIDLLSSSAGLMTKSLLPHDPTGETAAIVSQLDSGAQPVSQDGVWASRDGARAVLVVQTAGAGSDTDAQARAMQAVRSAFGSALPSPASPYRLLLSGPGVFSVQTRDTIKHDVERLSSVSLALIVGLLLIVYRSPLTLAFGLLPVLSGVAAGLAAVSLAFGTVHGLTLGFGTTLMGEAVDYSIYLFVQSSGATALARGSDSMREWIAANWPTIRLGVLTSVCGFASMLFSGFPGLVQLGLYSIAGLIAAAAVTRYVLPHLRGEAGSMRDVSRLGGLLVRALAAARALRWPLAALLAAAVAILALHRGELWGRELAALSPVPAQSQALDAKLRADLGAPDVRFLVVVPGASEQAALEGAERIAARLQPLVDQGVLAGFETPARYLPSEATQRARLASLPPADALAKRVDAALANQAVDIKPDVVKPFIADVENARGQPLLTRADLRGTSMALAVDALLTERGGQWSAMLTLRAPSGASGEAQPTTDTKAAKAAKTAQDASLDAGATRAAVARAGVPGALFVDLKAEADRLYVNYLREEIRLSLAGFAAIVVLLLAALRDPARVARTLAPLVAAVLVVSAGFALAHVPLTILHLIGLLLIVAVGSNYALFFNRSAQHGDAARIGPSTLVSLLIANLATVAGFGLLALSRVPMLESFGLTVGPGAILALVFSAILAPQAPHEHRSPQNEGTS</sequence>
<dbReference type="InterPro" id="IPR004869">
    <property type="entry name" value="MMPL_dom"/>
</dbReference>
<comment type="subcellular location">
    <subcellularLocation>
        <location evidence="1">Cell membrane</location>
        <topology evidence="1">Multi-pass membrane protein</topology>
    </subcellularLocation>
</comment>
<evidence type="ECO:0000259" key="7">
    <source>
        <dbReference type="Pfam" id="PF03176"/>
    </source>
</evidence>
<evidence type="ECO:0000256" key="6">
    <source>
        <dbReference type="SAM" id="Phobius"/>
    </source>
</evidence>
<evidence type="ECO:0000256" key="1">
    <source>
        <dbReference type="ARBA" id="ARBA00004651"/>
    </source>
</evidence>
<dbReference type="GO" id="GO:0005886">
    <property type="term" value="C:plasma membrane"/>
    <property type="evidence" value="ECO:0007669"/>
    <property type="project" value="UniProtKB-SubCell"/>
</dbReference>